<dbReference type="GO" id="GO:0022857">
    <property type="term" value="F:transmembrane transporter activity"/>
    <property type="evidence" value="ECO:0007669"/>
    <property type="project" value="InterPro"/>
</dbReference>
<feature type="transmembrane region" description="Helical" evidence="6">
    <location>
        <begin position="469"/>
        <end position="490"/>
    </location>
</feature>
<feature type="transmembrane region" description="Helical" evidence="6">
    <location>
        <begin position="256"/>
        <end position="276"/>
    </location>
</feature>
<name>A0A285PC57_9HYPH</name>
<sequence length="692" mass="72361">MNQSENVNTRPSNRKSQFVLGLTRNRAVLVSFLVLIALFTLNSSISPYPLSYFDISFMASGGTTTALAAAGQTLVILSGGFDLSAGAVVSLVNAVLATQMDPANYEASVPLWTAIGIGVGMSVGAFNGFFIAYLRLQPIVVTLATMFIVQGLTLLVMDKPGGFISPSLASVFMGDAVANLLPASIVLLAIVALLWLWLKRTPFGLALYSIGSDPEAAESVGLQTRWVTFSTYVFAGGLYGLAGVFVSAQTGSGDPLVGNSLLLPTFAAVVIGGTRLGGGKGGLIGSIFGAYILMFVVNILLSLNVSAYYATIAESMVLMAAVLAGTLSSNSPLAVQLRSVRQDIIARKKGMLVSQRPFVDNRLNIAGNAELVQHDRLSFLKRNAAMLRYTLPAFICLFLVLLLTQFTLGNVFSSFRYWDALLVLSSFLAILALGQGTVILTGGLDLSVPWMIGLSGILVAGIVQGDNGALIYAIPITLMVAVFIGTMNGLGVVALGLSPIVVTLAMNGLLQGAALIYSNGTPDGFAAPALRWMMTGEFFGTTPIIPALALFVACAVLLLGRTAFGRRVYAIGNSEAAARLSGINTNKTLILVYILSAICAALVGILLTGFSGQASLGMGDDYLLPSIAVVVVGGALITGGRGHYIGMFGGALLLTSMQTLLAGTTLPFAFRPVFFGLVILAAVIALREKRSR</sequence>
<evidence type="ECO:0000256" key="2">
    <source>
        <dbReference type="ARBA" id="ARBA00022475"/>
    </source>
</evidence>
<feature type="transmembrane region" description="Helical" evidence="6">
    <location>
        <begin position="589"/>
        <end position="610"/>
    </location>
</feature>
<feature type="transmembrane region" description="Helical" evidence="6">
    <location>
        <begin position="139"/>
        <end position="157"/>
    </location>
</feature>
<protein>
    <submittedName>
        <fullName evidence="7">Ribose transport system permease protein</fullName>
    </submittedName>
</protein>
<feature type="transmembrane region" description="Helical" evidence="6">
    <location>
        <begin position="27"/>
        <end position="45"/>
    </location>
</feature>
<dbReference type="EMBL" id="OBEL01000002">
    <property type="protein sequence ID" value="SNZ19315.1"/>
    <property type="molecule type" value="Genomic_DNA"/>
</dbReference>
<dbReference type="GO" id="GO:0005886">
    <property type="term" value="C:plasma membrane"/>
    <property type="evidence" value="ECO:0007669"/>
    <property type="project" value="UniProtKB-SubCell"/>
</dbReference>
<keyword evidence="8" id="KW-1185">Reference proteome</keyword>
<evidence type="ECO:0000256" key="4">
    <source>
        <dbReference type="ARBA" id="ARBA00022989"/>
    </source>
</evidence>
<feature type="transmembrane region" description="Helical" evidence="6">
    <location>
        <begin position="420"/>
        <end position="440"/>
    </location>
</feature>
<dbReference type="Pfam" id="PF02653">
    <property type="entry name" value="BPD_transp_2"/>
    <property type="match status" value="2"/>
</dbReference>
<evidence type="ECO:0000313" key="8">
    <source>
        <dbReference type="Proteomes" id="UP000219439"/>
    </source>
</evidence>
<feature type="transmembrane region" description="Helical" evidence="6">
    <location>
        <begin position="283"/>
        <end position="301"/>
    </location>
</feature>
<feature type="transmembrane region" description="Helical" evidence="6">
    <location>
        <begin position="447"/>
        <end position="463"/>
    </location>
</feature>
<evidence type="ECO:0000256" key="6">
    <source>
        <dbReference type="SAM" id="Phobius"/>
    </source>
</evidence>
<feature type="transmembrane region" description="Helical" evidence="6">
    <location>
        <begin position="109"/>
        <end position="132"/>
    </location>
</feature>
<feature type="transmembrane region" description="Helical" evidence="6">
    <location>
        <begin position="177"/>
        <end position="198"/>
    </location>
</feature>
<keyword evidence="3 6" id="KW-0812">Transmembrane</keyword>
<keyword evidence="2" id="KW-1003">Cell membrane</keyword>
<evidence type="ECO:0000256" key="1">
    <source>
        <dbReference type="ARBA" id="ARBA00004651"/>
    </source>
</evidence>
<feature type="transmembrane region" description="Helical" evidence="6">
    <location>
        <begin position="386"/>
        <end position="408"/>
    </location>
</feature>
<evidence type="ECO:0000313" key="7">
    <source>
        <dbReference type="EMBL" id="SNZ19315.1"/>
    </source>
</evidence>
<dbReference type="AlphaFoldDB" id="A0A285PC57"/>
<organism evidence="7 8">
    <name type="scientific">Cohaesibacter gelatinilyticus</name>
    <dbReference type="NCBI Taxonomy" id="372072"/>
    <lineage>
        <taxon>Bacteria</taxon>
        <taxon>Pseudomonadati</taxon>
        <taxon>Pseudomonadota</taxon>
        <taxon>Alphaproteobacteria</taxon>
        <taxon>Hyphomicrobiales</taxon>
        <taxon>Cohaesibacteraceae</taxon>
    </lineage>
</organism>
<dbReference type="Proteomes" id="UP000219439">
    <property type="component" value="Unassembled WGS sequence"/>
</dbReference>
<reference evidence="7 8" key="1">
    <citation type="submission" date="2017-09" db="EMBL/GenBank/DDBJ databases">
        <authorList>
            <person name="Ehlers B."/>
            <person name="Leendertz F.H."/>
        </authorList>
    </citation>
    <scope>NUCLEOTIDE SEQUENCE [LARGE SCALE GENOMIC DNA]</scope>
    <source>
        <strain evidence="7 8">DSM 18289</strain>
    </source>
</reference>
<dbReference type="CDD" id="cd06579">
    <property type="entry name" value="TM_PBP1_transp_AraH_like"/>
    <property type="match status" value="2"/>
</dbReference>
<feature type="transmembrane region" description="Helical" evidence="6">
    <location>
        <begin position="229"/>
        <end position="250"/>
    </location>
</feature>
<proteinExistence type="predicted"/>
<evidence type="ECO:0000256" key="3">
    <source>
        <dbReference type="ARBA" id="ARBA00022692"/>
    </source>
</evidence>
<feature type="transmembrane region" description="Helical" evidence="6">
    <location>
        <begin position="668"/>
        <end position="686"/>
    </location>
</feature>
<dbReference type="InterPro" id="IPR001851">
    <property type="entry name" value="ABC_transp_permease"/>
</dbReference>
<feature type="transmembrane region" description="Helical" evidence="6">
    <location>
        <begin position="74"/>
        <end position="97"/>
    </location>
</feature>
<keyword evidence="5 6" id="KW-0472">Membrane</keyword>
<evidence type="ECO:0000256" key="5">
    <source>
        <dbReference type="ARBA" id="ARBA00023136"/>
    </source>
</evidence>
<dbReference type="PANTHER" id="PTHR32196:SF72">
    <property type="entry name" value="RIBOSE IMPORT PERMEASE PROTEIN RBSC"/>
    <property type="match status" value="1"/>
</dbReference>
<accession>A0A285PC57</accession>
<feature type="transmembrane region" description="Helical" evidence="6">
    <location>
        <begin position="622"/>
        <end position="639"/>
    </location>
</feature>
<gene>
    <name evidence="7" type="ORF">SAMN06265368_2397</name>
</gene>
<feature type="transmembrane region" description="Helical" evidence="6">
    <location>
        <begin position="644"/>
        <end position="662"/>
    </location>
</feature>
<keyword evidence="4 6" id="KW-1133">Transmembrane helix</keyword>
<comment type="subcellular location">
    <subcellularLocation>
        <location evidence="1">Cell membrane</location>
        <topology evidence="1">Multi-pass membrane protein</topology>
    </subcellularLocation>
</comment>
<dbReference type="RefSeq" id="WP_097153671.1">
    <property type="nucleotide sequence ID" value="NZ_OBEL01000002.1"/>
</dbReference>
<feature type="transmembrane region" description="Helical" evidence="6">
    <location>
        <begin position="538"/>
        <end position="559"/>
    </location>
</feature>
<dbReference type="PANTHER" id="PTHR32196">
    <property type="entry name" value="ABC TRANSPORTER PERMEASE PROTEIN YPHD-RELATED-RELATED"/>
    <property type="match status" value="1"/>
</dbReference>
<dbReference type="OrthoDB" id="9808136at2"/>
<feature type="transmembrane region" description="Helical" evidence="6">
    <location>
        <begin position="497"/>
        <end position="518"/>
    </location>
</feature>